<dbReference type="AlphaFoldDB" id="A0A1H1EX99"/>
<organism evidence="1 2">
    <name type="scientific">Virgibacillus salinus</name>
    <dbReference type="NCBI Taxonomy" id="553311"/>
    <lineage>
        <taxon>Bacteria</taxon>
        <taxon>Bacillati</taxon>
        <taxon>Bacillota</taxon>
        <taxon>Bacilli</taxon>
        <taxon>Bacillales</taxon>
        <taxon>Bacillaceae</taxon>
        <taxon>Virgibacillus</taxon>
    </lineage>
</organism>
<sequence>MAVLISQSVEKLFIFHRYIKRSIIDWISLVKLGFKHIDSIMIQTYPNNKNKASSTT</sequence>
<name>A0A1H1EX99_9BACI</name>
<dbReference type="Proteomes" id="UP000199444">
    <property type="component" value="Unassembled WGS sequence"/>
</dbReference>
<dbReference type="EMBL" id="FNKD01000003">
    <property type="protein sequence ID" value="SDQ93332.1"/>
    <property type="molecule type" value="Genomic_DNA"/>
</dbReference>
<keyword evidence="2" id="KW-1185">Reference proteome</keyword>
<protein>
    <submittedName>
        <fullName evidence="1">Uncharacterized protein</fullName>
    </submittedName>
</protein>
<evidence type="ECO:0000313" key="2">
    <source>
        <dbReference type="Proteomes" id="UP000199444"/>
    </source>
</evidence>
<dbReference type="STRING" id="553311.SAMN05216231_3096"/>
<accession>A0A1H1EX99</accession>
<reference evidence="1 2" key="1">
    <citation type="submission" date="2016-10" db="EMBL/GenBank/DDBJ databases">
        <authorList>
            <person name="de Groot N.N."/>
        </authorList>
    </citation>
    <scope>NUCLEOTIDE SEQUENCE [LARGE SCALE GENOMIC DNA]</scope>
    <source>
        <strain evidence="1 2">CGMCC 1.10449</strain>
    </source>
</reference>
<gene>
    <name evidence="1" type="ORF">SAMN05216231_3096</name>
</gene>
<evidence type="ECO:0000313" key="1">
    <source>
        <dbReference type="EMBL" id="SDQ93332.1"/>
    </source>
</evidence>
<proteinExistence type="predicted"/>